<evidence type="ECO:0000313" key="2">
    <source>
        <dbReference type="Proteomes" id="UP000315888"/>
    </source>
</evidence>
<sequence length="332" mass="38593">MDFQIFDLDETSNIDLKGKIVLPPYFEILKEHIESFKNLSSFINLHSRTKKWLIVSDYALDDSSKNGNFITFTIIPHYIAIDKLMGLVRKLQPKDIKKTKKINNDFIEFLRSRIFFNISIELPSQRERIIGGGLDYFKLLYTCLGQNINNPDIEKQCNYFINKLNRSPKLPLHTDIDLIASIVSIIQVQIFKSVPDVENICWLSDRDKILTTLGQVSKERLTPMIFHLINYRSQRLFGYLNLPFKRQNTNVLSFGLPESEGSMWYDSLVRIPDFIAGSLADNNQKEMFVSKEIFRVVLEEVISNRDQNAIFRLNLTEEGVSFTTTAYKLSRQ</sequence>
<accession>A0A2I8CQ69</accession>
<comment type="caution">
    <text evidence="1">The sequence shown here is derived from an EMBL/GenBank/DDBJ whole genome shotgun (WGS) entry which is preliminary data.</text>
</comment>
<dbReference type="EMBL" id="VHGY01000064">
    <property type="protein sequence ID" value="TPU60541.1"/>
    <property type="molecule type" value="Genomic_DNA"/>
</dbReference>
<protein>
    <submittedName>
        <fullName evidence="1">Uncharacterized protein</fullName>
    </submittedName>
</protein>
<name>A0A2I8CQ69_ACIBA</name>
<proteinExistence type="predicted"/>
<gene>
    <name evidence="1" type="ORF">FJU42_18390</name>
</gene>
<dbReference type="RefSeq" id="WP_103270786.1">
    <property type="nucleotide sequence ID" value="NZ_CP026125.1"/>
</dbReference>
<organism evidence="1 2">
    <name type="scientific">Acinetobacter baumannii</name>
    <dbReference type="NCBI Taxonomy" id="470"/>
    <lineage>
        <taxon>Bacteria</taxon>
        <taxon>Pseudomonadati</taxon>
        <taxon>Pseudomonadota</taxon>
        <taxon>Gammaproteobacteria</taxon>
        <taxon>Moraxellales</taxon>
        <taxon>Moraxellaceae</taxon>
        <taxon>Acinetobacter</taxon>
        <taxon>Acinetobacter calcoaceticus/baumannii complex</taxon>
    </lineage>
</organism>
<dbReference type="AlphaFoldDB" id="A0A2I8CQ69"/>
<reference evidence="1 2" key="1">
    <citation type="submission" date="2019-06" db="EMBL/GenBank/DDBJ databases">
        <title>A Diverse Panel of Clinical Acinetobacter baumannii for Research Use.</title>
        <authorList>
            <person name="Mcgann P."/>
            <person name="Snesrud E."/>
            <person name="Galac M.R."/>
        </authorList>
    </citation>
    <scope>NUCLEOTIDE SEQUENCE [LARGE SCALE GENOMIC DNA]</scope>
    <source>
        <strain evidence="1 2">MRSN14237</strain>
    </source>
</reference>
<dbReference type="Proteomes" id="UP000315888">
    <property type="component" value="Unassembled WGS sequence"/>
</dbReference>
<evidence type="ECO:0000313" key="1">
    <source>
        <dbReference type="EMBL" id="TPU60541.1"/>
    </source>
</evidence>